<dbReference type="InterPro" id="IPR051915">
    <property type="entry name" value="Cellulose_Degrad_GH3"/>
</dbReference>
<evidence type="ECO:0000256" key="5">
    <source>
        <dbReference type="ARBA" id="ARBA00022801"/>
    </source>
</evidence>
<comment type="similarity">
    <text evidence="2">Belongs to the glycosyl hydrolase 3 family.</text>
</comment>
<keyword evidence="9" id="KW-1185">Reference proteome</keyword>
<dbReference type="InterPro" id="IPR001764">
    <property type="entry name" value="Glyco_hydro_3_N"/>
</dbReference>
<dbReference type="Gene3D" id="3.20.20.300">
    <property type="entry name" value="Glycoside hydrolase, family 3, N-terminal domain"/>
    <property type="match status" value="1"/>
</dbReference>
<dbReference type="AlphaFoldDB" id="A0A5J4ZGZ4"/>
<evidence type="ECO:0000256" key="3">
    <source>
        <dbReference type="ARBA" id="ARBA00012744"/>
    </source>
</evidence>
<accession>A0A5J4ZGZ4</accession>
<keyword evidence="5" id="KW-0378">Hydrolase</keyword>
<evidence type="ECO:0000256" key="4">
    <source>
        <dbReference type="ARBA" id="ARBA00022729"/>
    </source>
</evidence>
<dbReference type="PRINTS" id="PR00133">
    <property type="entry name" value="GLHYDRLASE3"/>
</dbReference>
<dbReference type="GO" id="GO:0009251">
    <property type="term" value="P:glucan catabolic process"/>
    <property type="evidence" value="ECO:0007669"/>
    <property type="project" value="TreeGrafter"/>
</dbReference>
<organism evidence="8 9">
    <name type="scientific">Nyssa sinensis</name>
    <dbReference type="NCBI Taxonomy" id="561372"/>
    <lineage>
        <taxon>Eukaryota</taxon>
        <taxon>Viridiplantae</taxon>
        <taxon>Streptophyta</taxon>
        <taxon>Embryophyta</taxon>
        <taxon>Tracheophyta</taxon>
        <taxon>Spermatophyta</taxon>
        <taxon>Magnoliopsida</taxon>
        <taxon>eudicotyledons</taxon>
        <taxon>Gunneridae</taxon>
        <taxon>Pentapetalae</taxon>
        <taxon>asterids</taxon>
        <taxon>Cornales</taxon>
        <taxon>Nyssaceae</taxon>
        <taxon>Nyssa</taxon>
    </lineage>
</organism>
<evidence type="ECO:0000259" key="7">
    <source>
        <dbReference type="Pfam" id="PF00933"/>
    </source>
</evidence>
<evidence type="ECO:0000256" key="2">
    <source>
        <dbReference type="ARBA" id="ARBA00005336"/>
    </source>
</evidence>
<dbReference type="Proteomes" id="UP000325577">
    <property type="component" value="Linkage Group LG8"/>
</dbReference>
<reference evidence="8 9" key="1">
    <citation type="submission" date="2019-09" db="EMBL/GenBank/DDBJ databases">
        <title>A chromosome-level genome assembly of the Chinese tupelo Nyssa sinensis.</title>
        <authorList>
            <person name="Yang X."/>
            <person name="Kang M."/>
            <person name="Yang Y."/>
            <person name="Xiong H."/>
            <person name="Wang M."/>
            <person name="Zhang Z."/>
            <person name="Wang Z."/>
            <person name="Wu H."/>
            <person name="Ma T."/>
            <person name="Liu J."/>
            <person name="Xi Z."/>
        </authorList>
    </citation>
    <scope>NUCLEOTIDE SEQUENCE [LARGE SCALE GENOMIC DNA]</scope>
    <source>
        <strain evidence="8">J267</strain>
        <tissue evidence="8">Leaf</tissue>
    </source>
</reference>
<dbReference type="Pfam" id="PF00933">
    <property type="entry name" value="Glyco_hydro_3"/>
    <property type="match status" value="1"/>
</dbReference>
<dbReference type="GO" id="GO:0008422">
    <property type="term" value="F:beta-glucosidase activity"/>
    <property type="evidence" value="ECO:0007669"/>
    <property type="project" value="UniProtKB-EC"/>
</dbReference>
<name>A0A5J4ZGZ4_9ASTE</name>
<protein>
    <recommendedName>
        <fullName evidence="3">beta-glucosidase</fullName>
        <ecNumber evidence="3">3.2.1.21</ecNumber>
    </recommendedName>
</protein>
<dbReference type="InterPro" id="IPR036962">
    <property type="entry name" value="Glyco_hydro_3_N_sf"/>
</dbReference>
<evidence type="ECO:0000256" key="6">
    <source>
        <dbReference type="ARBA" id="ARBA00023295"/>
    </source>
</evidence>
<dbReference type="EMBL" id="CM018051">
    <property type="protein sequence ID" value="KAA8516872.1"/>
    <property type="molecule type" value="Genomic_DNA"/>
</dbReference>
<keyword evidence="4" id="KW-0732">Signal</keyword>
<dbReference type="PANTHER" id="PTHR30620">
    <property type="entry name" value="PERIPLASMIC BETA-GLUCOSIDASE-RELATED"/>
    <property type="match status" value="1"/>
</dbReference>
<evidence type="ECO:0000313" key="8">
    <source>
        <dbReference type="EMBL" id="KAA8516872.1"/>
    </source>
</evidence>
<feature type="domain" description="Glycoside hydrolase family 3 N-terminal" evidence="7">
    <location>
        <begin position="2"/>
        <end position="101"/>
    </location>
</feature>
<dbReference type="SUPFAM" id="SSF51445">
    <property type="entry name" value="(Trans)glycosidases"/>
    <property type="match status" value="1"/>
</dbReference>
<proteinExistence type="inferred from homology"/>
<dbReference type="PANTHER" id="PTHR30620:SF16">
    <property type="entry name" value="LYSOSOMAL BETA GLUCOSIDASE"/>
    <property type="match status" value="1"/>
</dbReference>
<comment type="catalytic activity">
    <reaction evidence="1">
        <text>Hydrolysis of terminal, non-reducing beta-D-glucosyl residues with release of beta-D-glucose.</text>
        <dbReference type="EC" id="3.2.1.21"/>
    </reaction>
</comment>
<evidence type="ECO:0000313" key="9">
    <source>
        <dbReference type="Proteomes" id="UP000325577"/>
    </source>
</evidence>
<dbReference type="EC" id="3.2.1.21" evidence="3"/>
<sequence length="134" mass="14780">MIYGIDSVHGHNNVYMATIFPHNVGLGATRDPEFVKKIGAATAREVTAAGTTYVFVACIAVCRDTRWGRCYANYCEDHKIVQAMTEIIPGLQGEGPANSPKGVPLLLAKQRLWHALSSIWEMMEQLKASMRTTL</sequence>
<dbReference type="InterPro" id="IPR017853">
    <property type="entry name" value="GH"/>
</dbReference>
<gene>
    <name evidence="8" type="ORF">F0562_017310</name>
</gene>
<evidence type="ECO:0000256" key="1">
    <source>
        <dbReference type="ARBA" id="ARBA00000448"/>
    </source>
</evidence>
<keyword evidence="6" id="KW-0326">Glycosidase</keyword>
<dbReference type="OrthoDB" id="416222at2759"/>